<sequence>MKYIGQTKLPYGIVMHYSNRHGNIESVFVENDLEKGIINTRQNQIVEAN</sequence>
<proteinExistence type="predicted"/>
<protein>
    <submittedName>
        <fullName evidence="1">Uncharacterized protein</fullName>
    </submittedName>
</protein>
<dbReference type="RefSeq" id="WP_008301062.1">
    <property type="nucleotide sequence ID" value="NZ_AEXL02000138.1"/>
</dbReference>
<evidence type="ECO:0000313" key="1">
    <source>
        <dbReference type="EMBL" id="EIJ65198.1"/>
    </source>
</evidence>
<reference evidence="1 2" key="1">
    <citation type="journal article" date="2012" name="J. Bacteriol.">
        <title>Genome sequence of "Candidatus Nitrosopumilus salaria" BD31, an ammonia-oxidizing archaeon from the San Francisco Bay estuary.</title>
        <authorList>
            <person name="Mosier A.C."/>
            <person name="Allen E.E."/>
            <person name="Kim M."/>
            <person name="Ferriera S."/>
            <person name="Francis C.A."/>
        </authorList>
    </citation>
    <scope>NUCLEOTIDE SEQUENCE [LARGE SCALE GENOMIC DNA]</scope>
    <source>
        <strain evidence="1 2">BD31</strain>
    </source>
</reference>
<dbReference type="PATRIC" id="fig|859350.6.peg.1696"/>
<keyword evidence="2" id="KW-1185">Reference proteome</keyword>
<gene>
    <name evidence="1" type="ORF">BD31_I0490</name>
</gene>
<accession>I3D0F5</accession>
<name>I3D0F5_9ARCH</name>
<dbReference type="Proteomes" id="UP000003423">
    <property type="component" value="Unassembled WGS sequence"/>
</dbReference>
<dbReference type="AlphaFoldDB" id="I3D0F5"/>
<dbReference type="EMBL" id="AEXL02000138">
    <property type="protein sequence ID" value="EIJ65198.1"/>
    <property type="molecule type" value="Genomic_DNA"/>
</dbReference>
<evidence type="ECO:0000313" key="2">
    <source>
        <dbReference type="Proteomes" id="UP000003423"/>
    </source>
</evidence>
<organism evidence="1 2">
    <name type="scientific">Candidatus Nitrosopumilus salarius BD31</name>
    <dbReference type="NCBI Taxonomy" id="859350"/>
    <lineage>
        <taxon>Archaea</taxon>
        <taxon>Nitrososphaerota</taxon>
        <taxon>Nitrososphaeria</taxon>
        <taxon>Nitrosopumilales</taxon>
        <taxon>Nitrosopumilaceae</taxon>
        <taxon>Nitrosopumilus</taxon>
    </lineage>
</organism>
<comment type="caution">
    <text evidence="1">The sequence shown here is derived from an EMBL/GenBank/DDBJ whole genome shotgun (WGS) entry which is preliminary data.</text>
</comment>